<evidence type="ECO:0000313" key="1">
    <source>
        <dbReference type="EMBL" id="KAI9899912.1"/>
    </source>
</evidence>
<dbReference type="Proteomes" id="UP001163324">
    <property type="component" value="Chromosome 4"/>
</dbReference>
<evidence type="ECO:0000313" key="2">
    <source>
        <dbReference type="Proteomes" id="UP001163324"/>
    </source>
</evidence>
<protein>
    <submittedName>
        <fullName evidence="1">Uncharacterized protein</fullName>
    </submittedName>
</protein>
<keyword evidence="2" id="KW-1185">Reference proteome</keyword>
<gene>
    <name evidence="1" type="ORF">N3K66_004174</name>
</gene>
<comment type="caution">
    <text evidence="1">The sequence shown here is derived from an EMBL/GenBank/DDBJ whole genome shotgun (WGS) entry which is preliminary data.</text>
</comment>
<accession>A0ACC0V0V2</accession>
<name>A0ACC0V0V2_9HYPO</name>
<sequence length="255" mass="28328">MELARDDGNIQLLTSLPASVNVGYKFAAPIIVSIPDGGEIFRAAGGDEANVELEMQIESLTKVDGEWRPLNYPISEALGVPARSDPVLYRRGYFYWVHMPRSPLLPVEVAEGMRGRIMRVKTNVFVTVSSSSSSSSSDDDDDDDDDEEKPKEKKRLRWVHRSGPMLVFQHQTDIEPDRRVEKDDDSSEYSDDEGDDGKDASKGDNATEVERDLVKRARSASISGDDEAEKVSLAKRMRRASIGDDDDGDGDDDDQ</sequence>
<proteinExistence type="predicted"/>
<reference evidence="1" key="1">
    <citation type="submission" date="2022-10" db="EMBL/GenBank/DDBJ databases">
        <title>Complete Genome of Trichothecium roseum strain YXFP-22015, a Plant Pathogen Isolated from Citrus.</title>
        <authorList>
            <person name="Wang Y."/>
            <person name="Zhu L."/>
        </authorList>
    </citation>
    <scope>NUCLEOTIDE SEQUENCE</scope>
    <source>
        <strain evidence="1">YXFP-22015</strain>
    </source>
</reference>
<dbReference type="EMBL" id="CM047943">
    <property type="protein sequence ID" value="KAI9899912.1"/>
    <property type="molecule type" value="Genomic_DNA"/>
</dbReference>
<organism evidence="1 2">
    <name type="scientific">Trichothecium roseum</name>
    <dbReference type="NCBI Taxonomy" id="47278"/>
    <lineage>
        <taxon>Eukaryota</taxon>
        <taxon>Fungi</taxon>
        <taxon>Dikarya</taxon>
        <taxon>Ascomycota</taxon>
        <taxon>Pezizomycotina</taxon>
        <taxon>Sordariomycetes</taxon>
        <taxon>Hypocreomycetidae</taxon>
        <taxon>Hypocreales</taxon>
        <taxon>Hypocreales incertae sedis</taxon>
        <taxon>Trichothecium</taxon>
    </lineage>
</organism>